<accession>A0AAV4VXN5</accession>
<name>A0AAV4VXN5_9ARAC</name>
<keyword evidence="2" id="KW-1185">Reference proteome</keyword>
<comment type="caution">
    <text evidence="1">The sequence shown here is derived from an EMBL/GenBank/DDBJ whole genome shotgun (WGS) entry which is preliminary data.</text>
</comment>
<evidence type="ECO:0000313" key="1">
    <source>
        <dbReference type="EMBL" id="GIY74630.1"/>
    </source>
</evidence>
<dbReference type="EMBL" id="BPLQ01013769">
    <property type="protein sequence ID" value="GIY74630.1"/>
    <property type="molecule type" value="Genomic_DNA"/>
</dbReference>
<organism evidence="1 2">
    <name type="scientific">Caerostris darwini</name>
    <dbReference type="NCBI Taxonomy" id="1538125"/>
    <lineage>
        <taxon>Eukaryota</taxon>
        <taxon>Metazoa</taxon>
        <taxon>Ecdysozoa</taxon>
        <taxon>Arthropoda</taxon>
        <taxon>Chelicerata</taxon>
        <taxon>Arachnida</taxon>
        <taxon>Araneae</taxon>
        <taxon>Araneomorphae</taxon>
        <taxon>Entelegynae</taxon>
        <taxon>Araneoidea</taxon>
        <taxon>Araneidae</taxon>
        <taxon>Caerostris</taxon>
    </lineage>
</organism>
<proteinExistence type="predicted"/>
<gene>
    <name evidence="1" type="ORF">CDAR_532591</name>
</gene>
<evidence type="ECO:0000313" key="2">
    <source>
        <dbReference type="Proteomes" id="UP001054837"/>
    </source>
</evidence>
<dbReference type="Proteomes" id="UP001054837">
    <property type="component" value="Unassembled WGS sequence"/>
</dbReference>
<dbReference type="AlphaFoldDB" id="A0AAV4VXN5"/>
<reference evidence="1 2" key="1">
    <citation type="submission" date="2021-06" db="EMBL/GenBank/DDBJ databases">
        <title>Caerostris darwini draft genome.</title>
        <authorList>
            <person name="Kono N."/>
            <person name="Arakawa K."/>
        </authorList>
    </citation>
    <scope>NUCLEOTIDE SEQUENCE [LARGE SCALE GENOMIC DNA]</scope>
</reference>
<sequence length="96" mass="10908">MNILLLLGSQWRFDFARRGPVELWYLEAVPFSVDASEALKSNKNGIEFLTSSLTFLLLEEGKDHHHILSMEKQIEILIPKSGSAYVYLLCTALSDH</sequence>
<protein>
    <submittedName>
        <fullName evidence="1">Uncharacterized protein</fullName>
    </submittedName>
</protein>